<proteinExistence type="predicted"/>
<dbReference type="EMBL" id="CAJHUB010000750">
    <property type="protein sequence ID" value="CAD7680907.1"/>
    <property type="molecule type" value="Genomic_DNA"/>
</dbReference>
<organism evidence="2 3">
    <name type="scientific">Nyctereutes procyonoides</name>
    <name type="common">Raccoon dog</name>
    <name type="synonym">Canis procyonoides</name>
    <dbReference type="NCBI Taxonomy" id="34880"/>
    <lineage>
        <taxon>Eukaryota</taxon>
        <taxon>Metazoa</taxon>
        <taxon>Chordata</taxon>
        <taxon>Craniata</taxon>
        <taxon>Vertebrata</taxon>
        <taxon>Euteleostomi</taxon>
        <taxon>Mammalia</taxon>
        <taxon>Eutheria</taxon>
        <taxon>Laurasiatheria</taxon>
        <taxon>Carnivora</taxon>
        <taxon>Caniformia</taxon>
        <taxon>Canidae</taxon>
        <taxon>Nyctereutes</taxon>
    </lineage>
</organism>
<sequence>MQAASRSWKKKRTWVLSDKSTSVPTPRSPLAGSQACPSWLCPSWRGMLHCVWGPGWVQRDPHLGKPGIARKGATPSLITQCILVGNLVLNHS</sequence>
<protein>
    <submittedName>
        <fullName evidence="2">(raccoon dog) hypothetical protein</fullName>
    </submittedName>
</protein>
<evidence type="ECO:0000313" key="2">
    <source>
        <dbReference type="EMBL" id="CAD7680907.1"/>
    </source>
</evidence>
<evidence type="ECO:0000256" key="1">
    <source>
        <dbReference type="SAM" id="MobiDB-lite"/>
    </source>
</evidence>
<comment type="caution">
    <text evidence="2">The sequence shown here is derived from an EMBL/GenBank/DDBJ whole genome shotgun (WGS) entry which is preliminary data.</text>
</comment>
<accession>A0A811YTR5</accession>
<evidence type="ECO:0000313" key="3">
    <source>
        <dbReference type="Proteomes" id="UP000645828"/>
    </source>
</evidence>
<name>A0A811YTR5_NYCPR</name>
<reference evidence="2" key="1">
    <citation type="submission" date="2020-12" db="EMBL/GenBank/DDBJ databases">
        <authorList>
            <consortium name="Molecular Ecology Group"/>
        </authorList>
    </citation>
    <scope>NUCLEOTIDE SEQUENCE</scope>
    <source>
        <strain evidence="2">TBG_1078</strain>
    </source>
</reference>
<dbReference type="Proteomes" id="UP000645828">
    <property type="component" value="Unassembled WGS sequence"/>
</dbReference>
<keyword evidence="3" id="KW-1185">Reference proteome</keyword>
<dbReference type="AlphaFoldDB" id="A0A811YTR5"/>
<feature type="region of interest" description="Disordered" evidence="1">
    <location>
        <begin position="1"/>
        <end position="34"/>
    </location>
</feature>
<gene>
    <name evidence="2" type="ORF">NYPRO_LOCUS13699</name>
</gene>